<sequence length="56" mass="6970">MEIFNVLFFEKKVQYIGREGFFFFFSFFLEKKKEEKRSISKKSKIRETKKMVNFTK</sequence>
<organism evidence="1">
    <name type="scientific">viral metagenome</name>
    <dbReference type="NCBI Taxonomy" id="1070528"/>
    <lineage>
        <taxon>unclassified sequences</taxon>
        <taxon>metagenomes</taxon>
        <taxon>organismal metagenomes</taxon>
    </lineage>
</organism>
<name>A0A6C0KY14_9ZZZZ</name>
<dbReference type="AlphaFoldDB" id="A0A6C0KY14"/>
<accession>A0A6C0KY14</accession>
<proteinExistence type="predicted"/>
<protein>
    <submittedName>
        <fullName evidence="1">Uncharacterized protein</fullName>
    </submittedName>
</protein>
<evidence type="ECO:0000313" key="1">
    <source>
        <dbReference type="EMBL" id="QHU22872.1"/>
    </source>
</evidence>
<dbReference type="EMBL" id="MN741019">
    <property type="protein sequence ID" value="QHU22872.1"/>
    <property type="molecule type" value="Genomic_DNA"/>
</dbReference>
<reference evidence="1" key="1">
    <citation type="journal article" date="2020" name="Nature">
        <title>Giant virus diversity and host interactions through global metagenomics.</title>
        <authorList>
            <person name="Schulz F."/>
            <person name="Roux S."/>
            <person name="Paez-Espino D."/>
            <person name="Jungbluth S."/>
            <person name="Walsh D.A."/>
            <person name="Denef V.J."/>
            <person name="McMahon K.D."/>
            <person name="Konstantinidis K.T."/>
            <person name="Eloe-Fadrosh E.A."/>
            <person name="Kyrpides N.C."/>
            <person name="Woyke T."/>
        </authorList>
    </citation>
    <scope>NUCLEOTIDE SEQUENCE</scope>
    <source>
        <strain evidence="1">GVMAG-S-ERX555907-63</strain>
    </source>
</reference>